<dbReference type="Pfam" id="PF04234">
    <property type="entry name" value="CopC"/>
    <property type="match status" value="1"/>
</dbReference>
<organism evidence="8 9">
    <name type="scientific">Microbacterium radiodurans</name>
    <dbReference type="NCBI Taxonomy" id="661398"/>
    <lineage>
        <taxon>Bacteria</taxon>
        <taxon>Bacillati</taxon>
        <taxon>Actinomycetota</taxon>
        <taxon>Actinomycetes</taxon>
        <taxon>Micrococcales</taxon>
        <taxon>Microbacteriaceae</taxon>
        <taxon>Microbacterium</taxon>
    </lineage>
</organism>
<dbReference type="GO" id="GO:0005507">
    <property type="term" value="F:copper ion binding"/>
    <property type="evidence" value="ECO:0007669"/>
    <property type="project" value="InterPro"/>
</dbReference>
<evidence type="ECO:0000259" key="7">
    <source>
        <dbReference type="Pfam" id="PF04234"/>
    </source>
</evidence>
<dbReference type="GO" id="GO:0042597">
    <property type="term" value="C:periplasmic space"/>
    <property type="evidence" value="ECO:0007669"/>
    <property type="project" value="InterPro"/>
</dbReference>
<dbReference type="Gene3D" id="2.60.40.1220">
    <property type="match status" value="1"/>
</dbReference>
<feature type="transmembrane region" description="Helical" evidence="6">
    <location>
        <begin position="157"/>
        <end position="180"/>
    </location>
</feature>
<dbReference type="OrthoDB" id="5242236at2"/>
<evidence type="ECO:0000256" key="1">
    <source>
        <dbReference type="ARBA" id="ARBA00004196"/>
    </source>
</evidence>
<dbReference type="InterPro" id="IPR006311">
    <property type="entry name" value="TAT_signal"/>
</dbReference>
<sequence length="187" mass="19030">MSSRAPLSRRHSRLLAALGVVAGLSLIGFAPPAFAHDELLAADPAADARIDALPDELTLTFSGVLIDESGINVVSVTDAAGTELAEGDPQLDGTRVTQQISGESQGEITVRWRVVSSDGHPVSGEYAFVAGDPAAAPDPAESSEPAATPDDESASPALWIGIGAGVVVLVGALAVVVVAASRRRTED</sequence>
<accession>A0A5J5IV26</accession>
<dbReference type="GO" id="GO:0030313">
    <property type="term" value="C:cell envelope"/>
    <property type="evidence" value="ECO:0007669"/>
    <property type="project" value="UniProtKB-SubCell"/>
</dbReference>
<comment type="caution">
    <text evidence="8">The sequence shown here is derived from an EMBL/GenBank/DDBJ whole genome shotgun (WGS) entry which is preliminary data.</text>
</comment>
<dbReference type="EMBL" id="VYRZ01000002">
    <property type="protein sequence ID" value="KAA9087197.1"/>
    <property type="molecule type" value="Genomic_DNA"/>
</dbReference>
<comment type="subcellular location">
    <subcellularLocation>
        <location evidence="1">Cell envelope</location>
    </subcellularLocation>
</comment>
<reference evidence="9" key="1">
    <citation type="submission" date="2019-09" db="EMBL/GenBank/DDBJ databases">
        <title>Mumia zhuanghuii sp. nov. isolated from the intestinal contents of plateau pika (Ochotona curzoniae) in the Qinghai-Tibet plateau of China.</title>
        <authorList>
            <person name="Tian Z."/>
        </authorList>
    </citation>
    <scope>NUCLEOTIDE SEQUENCE [LARGE SCALE GENOMIC DNA]</scope>
    <source>
        <strain evidence="9">DSM 25564</strain>
    </source>
</reference>
<evidence type="ECO:0000313" key="8">
    <source>
        <dbReference type="EMBL" id="KAA9087197.1"/>
    </source>
</evidence>
<feature type="compositionally biased region" description="Low complexity" evidence="5">
    <location>
        <begin position="132"/>
        <end position="147"/>
    </location>
</feature>
<evidence type="ECO:0000256" key="2">
    <source>
        <dbReference type="ARBA" id="ARBA00022723"/>
    </source>
</evidence>
<keyword evidence="9" id="KW-1185">Reference proteome</keyword>
<keyword evidence="4" id="KW-0186">Copper</keyword>
<dbReference type="InterPro" id="IPR014755">
    <property type="entry name" value="Cu-Rt/internalin_Ig-like"/>
</dbReference>
<keyword evidence="2" id="KW-0479">Metal-binding</keyword>
<proteinExistence type="predicted"/>
<name>A0A5J5IV26_9MICO</name>
<dbReference type="GO" id="GO:0005886">
    <property type="term" value="C:plasma membrane"/>
    <property type="evidence" value="ECO:0007669"/>
    <property type="project" value="TreeGrafter"/>
</dbReference>
<keyword evidence="6" id="KW-0472">Membrane</keyword>
<dbReference type="PROSITE" id="PS51318">
    <property type="entry name" value="TAT"/>
    <property type="match status" value="1"/>
</dbReference>
<dbReference type="InterPro" id="IPR014756">
    <property type="entry name" value="Ig_E-set"/>
</dbReference>
<dbReference type="PANTHER" id="PTHR34820">
    <property type="entry name" value="INNER MEMBRANE PROTEIN YEBZ"/>
    <property type="match status" value="1"/>
</dbReference>
<feature type="region of interest" description="Disordered" evidence="5">
    <location>
        <begin position="130"/>
        <end position="153"/>
    </location>
</feature>
<dbReference type="SUPFAM" id="SSF81296">
    <property type="entry name" value="E set domains"/>
    <property type="match status" value="1"/>
</dbReference>
<evidence type="ECO:0000256" key="5">
    <source>
        <dbReference type="SAM" id="MobiDB-lite"/>
    </source>
</evidence>
<keyword evidence="6" id="KW-1133">Transmembrane helix</keyword>
<feature type="domain" description="CopC" evidence="7">
    <location>
        <begin position="36"/>
        <end position="128"/>
    </location>
</feature>
<protein>
    <submittedName>
        <fullName evidence="8">Copper resistance protein CopC</fullName>
    </submittedName>
</protein>
<gene>
    <name evidence="8" type="ORF">F6B42_09610</name>
</gene>
<evidence type="ECO:0000256" key="6">
    <source>
        <dbReference type="SAM" id="Phobius"/>
    </source>
</evidence>
<dbReference type="RefSeq" id="WP_150419394.1">
    <property type="nucleotide sequence ID" value="NZ_VYRZ01000002.1"/>
</dbReference>
<dbReference type="GO" id="GO:0006825">
    <property type="term" value="P:copper ion transport"/>
    <property type="evidence" value="ECO:0007669"/>
    <property type="project" value="InterPro"/>
</dbReference>
<dbReference type="Proteomes" id="UP000327039">
    <property type="component" value="Unassembled WGS sequence"/>
</dbReference>
<dbReference type="InterPro" id="IPR032694">
    <property type="entry name" value="CopC/D"/>
</dbReference>
<evidence type="ECO:0000256" key="3">
    <source>
        <dbReference type="ARBA" id="ARBA00022729"/>
    </source>
</evidence>
<evidence type="ECO:0000256" key="4">
    <source>
        <dbReference type="ARBA" id="ARBA00023008"/>
    </source>
</evidence>
<evidence type="ECO:0000313" key="9">
    <source>
        <dbReference type="Proteomes" id="UP000327039"/>
    </source>
</evidence>
<keyword evidence="3" id="KW-0732">Signal</keyword>
<dbReference type="InterPro" id="IPR007348">
    <property type="entry name" value="CopC_dom"/>
</dbReference>
<keyword evidence="6" id="KW-0812">Transmembrane</keyword>
<dbReference type="AlphaFoldDB" id="A0A5J5IV26"/>
<dbReference type="PANTHER" id="PTHR34820:SF4">
    <property type="entry name" value="INNER MEMBRANE PROTEIN YEBZ"/>
    <property type="match status" value="1"/>
</dbReference>
<dbReference type="GO" id="GO:0046688">
    <property type="term" value="P:response to copper ion"/>
    <property type="evidence" value="ECO:0007669"/>
    <property type="project" value="InterPro"/>
</dbReference>